<keyword evidence="1" id="KW-0732">Signal</keyword>
<reference evidence="2 3" key="1">
    <citation type="submission" date="2019-08" db="EMBL/GenBank/DDBJ databases">
        <title>Complete genome sequence of Spiroplasma chinense CCH (DSM 19755).</title>
        <authorList>
            <person name="Shen H.-Y."/>
            <person name="Lin Y.-C."/>
            <person name="Chou L."/>
            <person name="Kuo C.-H."/>
        </authorList>
    </citation>
    <scope>NUCLEOTIDE SEQUENCE [LARGE SCALE GENOMIC DNA]</scope>
    <source>
        <strain evidence="2 3">CCH</strain>
    </source>
</reference>
<feature type="signal peptide" evidence="1">
    <location>
        <begin position="1"/>
        <end position="18"/>
    </location>
</feature>
<dbReference type="Proteomes" id="UP000323144">
    <property type="component" value="Chromosome"/>
</dbReference>
<dbReference type="KEGG" id="schi:SCHIN_v1c10230"/>
<dbReference type="AlphaFoldDB" id="A0A5B9Y666"/>
<evidence type="ECO:0000313" key="3">
    <source>
        <dbReference type="Proteomes" id="UP000323144"/>
    </source>
</evidence>
<keyword evidence="3" id="KW-1185">Reference proteome</keyword>
<organism evidence="2 3">
    <name type="scientific">Spiroplasma chinense</name>
    <dbReference type="NCBI Taxonomy" id="216932"/>
    <lineage>
        <taxon>Bacteria</taxon>
        <taxon>Bacillati</taxon>
        <taxon>Mycoplasmatota</taxon>
        <taxon>Mollicutes</taxon>
        <taxon>Entomoplasmatales</taxon>
        <taxon>Spiroplasmataceae</taxon>
        <taxon>Spiroplasma</taxon>
    </lineage>
</organism>
<accession>A0A5B9Y666</accession>
<dbReference type="EMBL" id="CP043026">
    <property type="protein sequence ID" value="QEH62216.1"/>
    <property type="molecule type" value="Genomic_DNA"/>
</dbReference>
<sequence>MKKLISLFAISSTLTTTATLIQSCAQKNITSLQDKGNVESLEKEIDGEKIIKQNGCTCGRVHN</sequence>
<name>A0A5B9Y666_9MOLU</name>
<evidence type="ECO:0000256" key="1">
    <source>
        <dbReference type="SAM" id="SignalP"/>
    </source>
</evidence>
<feature type="chain" id="PRO_5023059010" description="Lipoprotein" evidence="1">
    <location>
        <begin position="19"/>
        <end position="63"/>
    </location>
</feature>
<proteinExistence type="predicted"/>
<dbReference type="RefSeq" id="WP_166508582.1">
    <property type="nucleotide sequence ID" value="NZ_CP043026.1"/>
</dbReference>
<evidence type="ECO:0000313" key="2">
    <source>
        <dbReference type="EMBL" id="QEH62216.1"/>
    </source>
</evidence>
<dbReference type="PROSITE" id="PS51257">
    <property type="entry name" value="PROKAR_LIPOPROTEIN"/>
    <property type="match status" value="1"/>
</dbReference>
<protein>
    <recommendedName>
        <fullName evidence="4">Lipoprotein</fullName>
    </recommendedName>
</protein>
<evidence type="ECO:0008006" key="4">
    <source>
        <dbReference type="Google" id="ProtNLM"/>
    </source>
</evidence>
<gene>
    <name evidence="2" type="ORF">SCHIN_v1c10230</name>
</gene>